<reference evidence="2" key="1">
    <citation type="submission" date="2019-12" db="EMBL/GenBank/DDBJ databases">
        <title>Genome sequencing and annotation of Brassica cretica.</title>
        <authorList>
            <person name="Studholme D.J."/>
            <person name="Sarris P."/>
        </authorList>
    </citation>
    <scope>NUCLEOTIDE SEQUENCE</scope>
    <source>
        <strain evidence="2">PFS-109/04</strain>
        <tissue evidence="2">Leaf</tissue>
    </source>
</reference>
<proteinExistence type="predicted"/>
<gene>
    <name evidence="2" type="ORF">F2Q69_00031289</name>
</gene>
<feature type="region of interest" description="Disordered" evidence="1">
    <location>
        <begin position="56"/>
        <end position="85"/>
    </location>
</feature>
<dbReference type="AlphaFoldDB" id="A0A8S9S8T7"/>
<dbReference type="Proteomes" id="UP000712600">
    <property type="component" value="Unassembled WGS sequence"/>
</dbReference>
<feature type="region of interest" description="Disordered" evidence="1">
    <location>
        <begin position="104"/>
        <end position="161"/>
    </location>
</feature>
<feature type="compositionally biased region" description="Acidic residues" evidence="1">
    <location>
        <begin position="11"/>
        <end position="21"/>
    </location>
</feature>
<feature type="compositionally biased region" description="Polar residues" evidence="1">
    <location>
        <begin position="56"/>
        <end position="78"/>
    </location>
</feature>
<feature type="compositionally biased region" description="Basic and acidic residues" evidence="1">
    <location>
        <begin position="1"/>
        <end position="10"/>
    </location>
</feature>
<evidence type="ECO:0000256" key="1">
    <source>
        <dbReference type="SAM" id="MobiDB-lite"/>
    </source>
</evidence>
<sequence length="161" mass="17310">MVKETKRMQMDEEMLDNDDLLGDDIDCDAEKIDAISPLSPVNTVSLKDKQIATLQESAPPISTSLASTQSASEPQGSRRSPKGYLKKKTAANIDIKGLQASKKLQVLKTRGSPKKKEVAGKSPTASSKTVPRNEVFPSALRKKSVSLSGSVVSQKSPSKKI</sequence>
<organism evidence="2 3">
    <name type="scientific">Brassica cretica</name>
    <name type="common">Mustard</name>
    <dbReference type="NCBI Taxonomy" id="69181"/>
    <lineage>
        <taxon>Eukaryota</taxon>
        <taxon>Viridiplantae</taxon>
        <taxon>Streptophyta</taxon>
        <taxon>Embryophyta</taxon>
        <taxon>Tracheophyta</taxon>
        <taxon>Spermatophyta</taxon>
        <taxon>Magnoliopsida</taxon>
        <taxon>eudicotyledons</taxon>
        <taxon>Gunneridae</taxon>
        <taxon>Pentapetalae</taxon>
        <taxon>rosids</taxon>
        <taxon>malvids</taxon>
        <taxon>Brassicales</taxon>
        <taxon>Brassicaceae</taxon>
        <taxon>Brassiceae</taxon>
        <taxon>Brassica</taxon>
    </lineage>
</organism>
<accession>A0A8S9S8T7</accession>
<feature type="region of interest" description="Disordered" evidence="1">
    <location>
        <begin position="1"/>
        <end position="21"/>
    </location>
</feature>
<evidence type="ECO:0000313" key="3">
    <source>
        <dbReference type="Proteomes" id="UP000712600"/>
    </source>
</evidence>
<feature type="compositionally biased region" description="Low complexity" evidence="1">
    <location>
        <begin position="145"/>
        <end position="161"/>
    </location>
</feature>
<name>A0A8S9S8T7_BRACR</name>
<comment type="caution">
    <text evidence="2">The sequence shown here is derived from an EMBL/GenBank/DDBJ whole genome shotgun (WGS) entry which is preliminary data.</text>
</comment>
<protein>
    <submittedName>
        <fullName evidence="2">Uncharacterized protein</fullName>
    </submittedName>
</protein>
<dbReference type="EMBL" id="QGKX02000088">
    <property type="protein sequence ID" value="KAF3589078.1"/>
    <property type="molecule type" value="Genomic_DNA"/>
</dbReference>
<evidence type="ECO:0000313" key="2">
    <source>
        <dbReference type="EMBL" id="KAF3589078.1"/>
    </source>
</evidence>